<dbReference type="SUPFAM" id="SSF55486">
    <property type="entry name" value="Metalloproteases ('zincins'), catalytic domain"/>
    <property type="match status" value="1"/>
</dbReference>
<evidence type="ECO:0000313" key="3">
    <source>
        <dbReference type="Proteomes" id="UP000095594"/>
    </source>
</evidence>
<organism evidence="2 3">
    <name type="scientific">Clostridium disporicum</name>
    <dbReference type="NCBI Taxonomy" id="84024"/>
    <lineage>
        <taxon>Bacteria</taxon>
        <taxon>Bacillati</taxon>
        <taxon>Bacillota</taxon>
        <taxon>Clostridia</taxon>
        <taxon>Eubacteriales</taxon>
        <taxon>Clostridiaceae</taxon>
        <taxon>Clostridium</taxon>
    </lineage>
</organism>
<proteinExistence type="predicted"/>
<reference evidence="2 3" key="1">
    <citation type="submission" date="2015-09" db="EMBL/GenBank/DDBJ databases">
        <authorList>
            <consortium name="Pathogen Informatics"/>
        </authorList>
    </citation>
    <scope>NUCLEOTIDE SEQUENCE [LARGE SCALE GENOMIC DNA]</scope>
    <source>
        <strain evidence="2 3">2789STDY5834856</strain>
    </source>
</reference>
<evidence type="ECO:0000313" key="2">
    <source>
        <dbReference type="EMBL" id="CUP23502.1"/>
    </source>
</evidence>
<feature type="domain" description="Anthrax toxin lethal/endema factor N-/C-terminal" evidence="1">
    <location>
        <begin position="104"/>
        <end position="192"/>
    </location>
</feature>
<evidence type="ECO:0000259" key="1">
    <source>
        <dbReference type="Pfam" id="PF07737"/>
    </source>
</evidence>
<name>A0A174LH31_9CLOT</name>
<sequence>MMKKIIRLQLIYMVFWAITIILLCPSITEIYNYRDKNISVDEMINELKSEDMIEPVYFNIEETLRRVPEELIRKLYRIGITITTTDDIGENSEYGRVTSKYSHRSKTITIQKTYSNEVVLLHEIGHAISYNELPFIKLSDTCKFRKIYESEKDLIFPDGEKFYYRNFNVKYEYIKVNSEEYFAQCFSMYVLGTLPEETETYKFIQKYFKEKGIKSEY</sequence>
<gene>
    <name evidence="2" type="ORF">ERS852471_03251</name>
</gene>
<dbReference type="Pfam" id="PF07737">
    <property type="entry name" value="ATLF"/>
    <property type="match status" value="1"/>
</dbReference>
<dbReference type="Gene3D" id="3.40.390.10">
    <property type="entry name" value="Collagenase (Catalytic Domain)"/>
    <property type="match status" value="1"/>
</dbReference>
<dbReference type="OrthoDB" id="2615003at2"/>
<dbReference type="AlphaFoldDB" id="A0A174LH31"/>
<dbReference type="RefSeq" id="WP_148315784.1">
    <property type="nucleotide sequence ID" value="NZ_CABIXQ010000035.1"/>
</dbReference>
<dbReference type="InterPro" id="IPR014781">
    <property type="entry name" value="Anthrax_toxin_lethal/edema_N/C"/>
</dbReference>
<dbReference type="GO" id="GO:0008237">
    <property type="term" value="F:metallopeptidase activity"/>
    <property type="evidence" value="ECO:0007669"/>
    <property type="project" value="InterPro"/>
</dbReference>
<accession>A0A174LH31</accession>
<dbReference type="InterPro" id="IPR024079">
    <property type="entry name" value="MetalloPept_cat_dom_sf"/>
</dbReference>
<protein>
    <recommendedName>
        <fullName evidence="1">Anthrax toxin lethal/endema factor N-/C-terminal domain-containing protein</fullName>
    </recommendedName>
</protein>
<dbReference type="Proteomes" id="UP000095594">
    <property type="component" value="Unassembled WGS sequence"/>
</dbReference>
<dbReference type="EMBL" id="CYZX01000035">
    <property type="protein sequence ID" value="CUP23502.1"/>
    <property type="molecule type" value="Genomic_DNA"/>
</dbReference>